<reference evidence="7" key="1">
    <citation type="submission" date="2020-06" db="EMBL/GenBank/DDBJ databases">
        <title>Genomes of multiple members of Pneumocystis genus reveal paths to human pathogen Pneumocystis jirovecii.</title>
        <authorList>
            <person name="Cisse O.H."/>
            <person name="Ma L."/>
            <person name="Dekker J."/>
            <person name="Khil P."/>
            <person name="Jo J."/>
            <person name="Brenchley J."/>
            <person name="Blair R."/>
            <person name="Pahar B."/>
            <person name="Chabe M."/>
            <person name="Van Rompay K.A."/>
            <person name="Keesler R."/>
            <person name="Sukura A."/>
            <person name="Hirsch V."/>
            <person name="Kutty G."/>
            <person name="Liu Y."/>
            <person name="Peng L."/>
            <person name="Chen J."/>
            <person name="Song J."/>
            <person name="Weissenbacher-Lang C."/>
            <person name="Xu J."/>
            <person name="Upham N.S."/>
            <person name="Stajich J.E."/>
            <person name="Cuomo C.A."/>
            <person name="Cushion M.T."/>
            <person name="Kovacs J.A."/>
        </authorList>
    </citation>
    <scope>NUCLEOTIDE SEQUENCE</scope>
    <source>
        <strain evidence="7">2A</strain>
    </source>
</reference>
<accession>A0A899FZM0</accession>
<evidence type="ECO:0000256" key="1">
    <source>
        <dbReference type="ARBA" id="ARBA00004123"/>
    </source>
</evidence>
<dbReference type="UniPathway" id="UPA00989"/>
<dbReference type="SMART" id="SM00320">
    <property type="entry name" value="WD40"/>
    <property type="match status" value="3"/>
</dbReference>
<dbReference type="GO" id="GO:0043527">
    <property type="term" value="C:tRNA methyltransferase complex"/>
    <property type="evidence" value="ECO:0007669"/>
    <property type="project" value="TreeGrafter"/>
</dbReference>
<sequence>MRHPIQLIMANTEKEEVYVGVGGSVYILDSKTGRKLAKWALPETNNVQSKKTCVNEIQCMDFSAEKDLLFICSSDKLLRILNISEGLSIQSEIRCNKRPCAIAVVERLSTVFVGDKFGDVYTFSLNEDSMVETSTEVVPPNLVLGHVSMITDMIVTRDSNYLITSDRDEHIKISCLPKCVVIKGYCLGHQEFVSKLSVLSWDPDILISGGGDPYLFVWNWRNQELLSKIDIIGLLHEKNGKKYVLDKEKIAIIGIQEISTRKEIAIIIQKIQLLFIFGDLASEKPILKTIEPLPGDPLSITLDKNSVLWISLDNSTDYNIPFVYLYPKNQDFKKIIQEIDKTISTEVDYKFSPLYDFLQIRKSKRN</sequence>
<dbReference type="GO" id="GO:0005634">
    <property type="term" value="C:nucleus"/>
    <property type="evidence" value="ECO:0007669"/>
    <property type="project" value="UniProtKB-SubCell"/>
</dbReference>
<dbReference type="PANTHER" id="PTHR16288:SF0">
    <property type="entry name" value="TRNA (GUANINE-N(7)-)-METHYLTRANSFERASE NON-CATALYTIC SUBUNIT WDR4"/>
    <property type="match status" value="1"/>
</dbReference>
<keyword evidence="2 6" id="KW-0853">WD repeat</keyword>
<keyword evidence="8" id="KW-1185">Reference proteome</keyword>
<organism evidence="7 8">
    <name type="scientific">Pneumocystis wakefieldiae</name>
    <dbReference type="NCBI Taxonomy" id="38082"/>
    <lineage>
        <taxon>Eukaryota</taxon>
        <taxon>Fungi</taxon>
        <taxon>Dikarya</taxon>
        <taxon>Ascomycota</taxon>
        <taxon>Taphrinomycotina</taxon>
        <taxon>Pneumocystomycetes</taxon>
        <taxon>Pneumocystaceae</taxon>
        <taxon>Pneumocystis</taxon>
    </lineage>
</organism>
<comment type="similarity">
    <text evidence="6">Belongs to the WD repeat TRM82 family.</text>
</comment>
<evidence type="ECO:0000313" key="8">
    <source>
        <dbReference type="Proteomes" id="UP000663699"/>
    </source>
</evidence>
<evidence type="ECO:0000256" key="2">
    <source>
        <dbReference type="ARBA" id="ARBA00022574"/>
    </source>
</evidence>
<keyword evidence="4 6" id="KW-0677">Repeat</keyword>
<dbReference type="EMBL" id="CP054534">
    <property type="protein sequence ID" value="QSL64709.1"/>
    <property type="molecule type" value="Genomic_DNA"/>
</dbReference>
<dbReference type="GO" id="GO:0005829">
    <property type="term" value="C:cytosol"/>
    <property type="evidence" value="ECO:0007669"/>
    <property type="project" value="TreeGrafter"/>
</dbReference>
<dbReference type="InterPro" id="IPR036322">
    <property type="entry name" value="WD40_repeat_dom_sf"/>
</dbReference>
<gene>
    <name evidence="7" type="ORF">MERGE_002011</name>
</gene>
<evidence type="ECO:0000256" key="4">
    <source>
        <dbReference type="ARBA" id="ARBA00022737"/>
    </source>
</evidence>
<proteinExistence type="inferred from homology"/>
<dbReference type="GO" id="GO:0106004">
    <property type="term" value="P:tRNA (guanine-N7)-methylation"/>
    <property type="evidence" value="ECO:0007669"/>
    <property type="project" value="UniProtKB-UniRule"/>
</dbReference>
<comment type="pathway">
    <text evidence="6">tRNA modification; N(7)-methylguanine-tRNA biosynthesis.</text>
</comment>
<dbReference type="PANTHER" id="PTHR16288">
    <property type="entry name" value="WD40 REPEAT PROTEIN 4"/>
    <property type="match status" value="1"/>
</dbReference>
<dbReference type="OrthoDB" id="339900at2759"/>
<comment type="subcellular location">
    <subcellularLocation>
        <location evidence="1 6">Nucleus</location>
    </subcellularLocation>
</comment>
<evidence type="ECO:0008006" key="9">
    <source>
        <dbReference type="Google" id="ProtNLM"/>
    </source>
</evidence>
<keyword evidence="5 6" id="KW-0539">Nucleus</keyword>
<dbReference type="Gene3D" id="2.130.10.10">
    <property type="entry name" value="YVTN repeat-like/Quinoprotein amine dehydrogenase"/>
    <property type="match status" value="1"/>
</dbReference>
<name>A0A899FZM0_9ASCO</name>
<dbReference type="InterPro" id="IPR001680">
    <property type="entry name" value="WD40_rpt"/>
</dbReference>
<dbReference type="SUPFAM" id="SSF50978">
    <property type="entry name" value="WD40 repeat-like"/>
    <property type="match status" value="1"/>
</dbReference>
<protein>
    <recommendedName>
        <fullName evidence="9">Transfer RNA methyltransferase 82</fullName>
    </recommendedName>
</protein>
<evidence type="ECO:0000256" key="6">
    <source>
        <dbReference type="HAMAP-Rule" id="MF_03056"/>
    </source>
</evidence>
<dbReference type="HAMAP" id="MF_03056">
    <property type="entry name" value="TRM82"/>
    <property type="match status" value="1"/>
</dbReference>
<evidence type="ECO:0000313" key="7">
    <source>
        <dbReference type="EMBL" id="QSL64709.1"/>
    </source>
</evidence>
<dbReference type="InterPro" id="IPR028884">
    <property type="entry name" value="Trm82"/>
</dbReference>
<dbReference type="Proteomes" id="UP000663699">
    <property type="component" value="Chromosome 3"/>
</dbReference>
<keyword evidence="3 6" id="KW-0819">tRNA processing</keyword>
<evidence type="ECO:0000256" key="3">
    <source>
        <dbReference type="ARBA" id="ARBA00022694"/>
    </source>
</evidence>
<evidence type="ECO:0000256" key="5">
    <source>
        <dbReference type="ARBA" id="ARBA00023242"/>
    </source>
</evidence>
<dbReference type="InterPro" id="IPR015943">
    <property type="entry name" value="WD40/YVTN_repeat-like_dom_sf"/>
</dbReference>
<comment type="function">
    <text evidence="6">Required for the formation of N(7)-methylguanine at position 46 (m7G46) in tRNA. In the complex, it is required to stabilize and induce conformational changes of the catalytic subunit.</text>
</comment>
<dbReference type="AlphaFoldDB" id="A0A899FZM0"/>